<feature type="region of interest" description="Disordered" evidence="1">
    <location>
        <begin position="53"/>
        <end position="102"/>
    </location>
</feature>
<dbReference type="AlphaFoldDB" id="A0AAV3R4T5"/>
<comment type="caution">
    <text evidence="2">The sequence shown here is derived from an EMBL/GenBank/DDBJ whole genome shotgun (WGS) entry which is preliminary data.</text>
</comment>
<evidence type="ECO:0000256" key="1">
    <source>
        <dbReference type="SAM" id="MobiDB-lite"/>
    </source>
</evidence>
<organism evidence="2 3">
    <name type="scientific">Lithospermum erythrorhizon</name>
    <name type="common">Purple gromwell</name>
    <name type="synonym">Lithospermum officinale var. erythrorhizon</name>
    <dbReference type="NCBI Taxonomy" id="34254"/>
    <lineage>
        <taxon>Eukaryota</taxon>
        <taxon>Viridiplantae</taxon>
        <taxon>Streptophyta</taxon>
        <taxon>Embryophyta</taxon>
        <taxon>Tracheophyta</taxon>
        <taxon>Spermatophyta</taxon>
        <taxon>Magnoliopsida</taxon>
        <taxon>eudicotyledons</taxon>
        <taxon>Gunneridae</taxon>
        <taxon>Pentapetalae</taxon>
        <taxon>asterids</taxon>
        <taxon>lamiids</taxon>
        <taxon>Boraginales</taxon>
        <taxon>Boraginaceae</taxon>
        <taxon>Boraginoideae</taxon>
        <taxon>Lithospermeae</taxon>
        <taxon>Lithospermum</taxon>
    </lineage>
</organism>
<reference evidence="2 3" key="1">
    <citation type="submission" date="2024-01" db="EMBL/GenBank/DDBJ databases">
        <title>The complete chloroplast genome sequence of Lithospermum erythrorhizon: insights into the phylogenetic relationship among Boraginaceae species and the maternal lineages of purple gromwells.</title>
        <authorList>
            <person name="Okada T."/>
            <person name="Watanabe K."/>
        </authorList>
    </citation>
    <scope>NUCLEOTIDE SEQUENCE [LARGE SCALE GENOMIC DNA]</scope>
</reference>
<feature type="compositionally biased region" description="Low complexity" evidence="1">
    <location>
        <begin position="70"/>
        <end position="94"/>
    </location>
</feature>
<protein>
    <submittedName>
        <fullName evidence="2">Uncharacterized protein</fullName>
    </submittedName>
</protein>
<gene>
    <name evidence="2" type="ORF">LIER_43902</name>
</gene>
<name>A0AAV3R4T5_LITER</name>
<keyword evidence="3" id="KW-1185">Reference proteome</keyword>
<evidence type="ECO:0000313" key="3">
    <source>
        <dbReference type="Proteomes" id="UP001454036"/>
    </source>
</evidence>
<sequence>MPTLLRDDRDALAEQLRTHGGGDGGLKTSTVILLSSWDFVLLMTVPTSGLTWDRLQSSSSRRESSCTTWSVRRSSSPVYSPSSPSRSPSPTYSPGGAEPLVPRQRWSSLCGRLQMKSMTQLRGMESEVMDLLEARL</sequence>
<accession>A0AAV3R4T5</accession>
<proteinExistence type="predicted"/>
<dbReference type="EMBL" id="BAABME010040865">
    <property type="protein sequence ID" value="GAA0171409.1"/>
    <property type="molecule type" value="Genomic_DNA"/>
</dbReference>
<evidence type="ECO:0000313" key="2">
    <source>
        <dbReference type="EMBL" id="GAA0171409.1"/>
    </source>
</evidence>
<dbReference type="Proteomes" id="UP001454036">
    <property type="component" value="Unassembled WGS sequence"/>
</dbReference>